<evidence type="ECO:0000256" key="10">
    <source>
        <dbReference type="ARBA" id="ARBA00023136"/>
    </source>
</evidence>
<keyword evidence="9" id="KW-0611">Plant defense</keyword>
<name>A0A7J0G2F1_9ERIC</name>
<evidence type="ECO:0000256" key="14">
    <source>
        <dbReference type="ARBA" id="ARBA00023295"/>
    </source>
</evidence>
<dbReference type="SUPFAM" id="SSF51445">
    <property type="entry name" value="(Trans)glycosidases"/>
    <property type="match status" value="1"/>
</dbReference>
<dbReference type="SMART" id="SM00768">
    <property type="entry name" value="X8"/>
    <property type="match status" value="1"/>
</dbReference>
<dbReference type="OrthoDB" id="941679at2759"/>
<evidence type="ECO:0000259" key="17">
    <source>
        <dbReference type="SMART" id="SM00768"/>
    </source>
</evidence>
<comment type="catalytic activity">
    <reaction evidence="1">
        <text>Hydrolysis of (1-&gt;3)-beta-D-glucosidic linkages in (1-&gt;3)-beta-D-glucans.</text>
        <dbReference type="EC" id="3.2.1.39"/>
    </reaction>
</comment>
<keyword evidence="14" id="KW-0326">Glycosidase</keyword>
<dbReference type="Proteomes" id="UP000585474">
    <property type="component" value="Unassembled WGS sequence"/>
</dbReference>
<evidence type="ECO:0000313" key="18">
    <source>
        <dbReference type="EMBL" id="GFZ04953.1"/>
    </source>
</evidence>
<dbReference type="GO" id="GO:0006952">
    <property type="term" value="P:defense response"/>
    <property type="evidence" value="ECO:0007669"/>
    <property type="project" value="UniProtKB-KW"/>
</dbReference>
<evidence type="ECO:0000256" key="2">
    <source>
        <dbReference type="ARBA" id="ARBA00004609"/>
    </source>
</evidence>
<evidence type="ECO:0000256" key="11">
    <source>
        <dbReference type="ARBA" id="ARBA00023157"/>
    </source>
</evidence>
<feature type="domain" description="X8" evidence="17">
    <location>
        <begin position="386"/>
        <end position="483"/>
    </location>
</feature>
<gene>
    <name evidence="18" type="ORF">Acr_17g0005250</name>
</gene>
<dbReference type="FunFam" id="3.20.20.80:FF:000002">
    <property type="entry name" value="Glucan endo-1,3-beta-glucosidase 3"/>
    <property type="match status" value="1"/>
</dbReference>
<keyword evidence="10" id="KW-0472">Membrane</keyword>
<dbReference type="GO" id="GO:0009506">
    <property type="term" value="C:plasmodesma"/>
    <property type="evidence" value="ECO:0007669"/>
    <property type="project" value="UniProtKB-ARBA"/>
</dbReference>
<keyword evidence="19" id="KW-1185">Reference proteome</keyword>
<feature type="chain" id="PRO_5029489466" description="glucan endo-1,3-beta-D-glucosidase" evidence="16">
    <location>
        <begin position="27"/>
        <end position="487"/>
    </location>
</feature>
<keyword evidence="6" id="KW-0336">GPI-anchor</keyword>
<evidence type="ECO:0000256" key="15">
    <source>
        <dbReference type="RuleBase" id="RU004335"/>
    </source>
</evidence>
<keyword evidence="13" id="KW-0449">Lipoprotein</keyword>
<dbReference type="GO" id="GO:0098552">
    <property type="term" value="C:side of membrane"/>
    <property type="evidence" value="ECO:0007669"/>
    <property type="project" value="UniProtKB-KW"/>
</dbReference>
<accession>A0A7J0G2F1</accession>
<evidence type="ECO:0000256" key="13">
    <source>
        <dbReference type="ARBA" id="ARBA00023288"/>
    </source>
</evidence>
<proteinExistence type="inferred from homology"/>
<dbReference type="GO" id="GO:0005975">
    <property type="term" value="P:carbohydrate metabolic process"/>
    <property type="evidence" value="ECO:0007669"/>
    <property type="project" value="InterPro"/>
</dbReference>
<dbReference type="GO" id="GO:0005886">
    <property type="term" value="C:plasma membrane"/>
    <property type="evidence" value="ECO:0007669"/>
    <property type="project" value="UniProtKB-SubCell"/>
</dbReference>
<keyword evidence="8 18" id="KW-0378">Hydrolase</keyword>
<dbReference type="EC" id="3.2.1.39" evidence="4"/>
<evidence type="ECO:0000256" key="6">
    <source>
        <dbReference type="ARBA" id="ARBA00022622"/>
    </source>
</evidence>
<evidence type="ECO:0000256" key="16">
    <source>
        <dbReference type="SAM" id="SignalP"/>
    </source>
</evidence>
<comment type="subcellular location">
    <subcellularLocation>
        <location evidence="2">Cell membrane</location>
        <topology evidence="2">Lipid-anchor</topology>
        <topology evidence="2">GPI-anchor</topology>
    </subcellularLocation>
</comment>
<keyword evidence="11" id="KW-1015">Disulfide bond</keyword>
<evidence type="ECO:0000256" key="5">
    <source>
        <dbReference type="ARBA" id="ARBA00022475"/>
    </source>
</evidence>
<dbReference type="PANTHER" id="PTHR32227">
    <property type="entry name" value="GLUCAN ENDO-1,3-BETA-GLUCOSIDASE BG1-RELATED-RELATED"/>
    <property type="match status" value="1"/>
</dbReference>
<dbReference type="InterPro" id="IPR017853">
    <property type="entry name" value="GH"/>
</dbReference>
<evidence type="ECO:0000256" key="4">
    <source>
        <dbReference type="ARBA" id="ARBA00012780"/>
    </source>
</evidence>
<comment type="similarity">
    <text evidence="3 15">Belongs to the glycosyl hydrolase 17 family.</text>
</comment>
<organism evidence="18 19">
    <name type="scientific">Actinidia rufa</name>
    <dbReference type="NCBI Taxonomy" id="165716"/>
    <lineage>
        <taxon>Eukaryota</taxon>
        <taxon>Viridiplantae</taxon>
        <taxon>Streptophyta</taxon>
        <taxon>Embryophyta</taxon>
        <taxon>Tracheophyta</taxon>
        <taxon>Spermatophyta</taxon>
        <taxon>Magnoliopsida</taxon>
        <taxon>eudicotyledons</taxon>
        <taxon>Gunneridae</taxon>
        <taxon>Pentapetalae</taxon>
        <taxon>asterids</taxon>
        <taxon>Ericales</taxon>
        <taxon>Actinidiaceae</taxon>
        <taxon>Actinidia</taxon>
    </lineage>
</organism>
<dbReference type="InterPro" id="IPR044965">
    <property type="entry name" value="Glyco_hydro_17_plant"/>
</dbReference>
<reference evidence="18 19" key="1">
    <citation type="submission" date="2019-07" db="EMBL/GenBank/DDBJ databases">
        <title>De Novo Assembly of kiwifruit Actinidia rufa.</title>
        <authorList>
            <person name="Sugita-Konishi S."/>
            <person name="Sato K."/>
            <person name="Mori E."/>
            <person name="Abe Y."/>
            <person name="Kisaki G."/>
            <person name="Hamano K."/>
            <person name="Suezawa K."/>
            <person name="Otani M."/>
            <person name="Fukuda T."/>
            <person name="Manabe T."/>
            <person name="Gomi K."/>
            <person name="Tabuchi M."/>
            <person name="Akimitsu K."/>
            <person name="Kataoka I."/>
        </authorList>
    </citation>
    <scope>NUCLEOTIDE SEQUENCE [LARGE SCALE GENOMIC DNA]</scope>
    <source>
        <strain evidence="19">cv. Fuchu</strain>
    </source>
</reference>
<comment type="caution">
    <text evidence="18">The sequence shown here is derived from an EMBL/GenBank/DDBJ whole genome shotgun (WGS) entry which is preliminary data.</text>
</comment>
<keyword evidence="5" id="KW-1003">Cell membrane</keyword>
<dbReference type="AlphaFoldDB" id="A0A7J0G2F1"/>
<evidence type="ECO:0000256" key="7">
    <source>
        <dbReference type="ARBA" id="ARBA00022729"/>
    </source>
</evidence>
<dbReference type="InterPro" id="IPR000490">
    <property type="entry name" value="Glyco_hydro_17"/>
</dbReference>
<protein>
    <recommendedName>
        <fullName evidence="4">glucan endo-1,3-beta-D-glucosidase</fullName>
        <ecNumber evidence="4">3.2.1.39</ecNumber>
    </recommendedName>
</protein>
<dbReference type="EMBL" id="BJWL01000017">
    <property type="protein sequence ID" value="GFZ04953.1"/>
    <property type="molecule type" value="Genomic_DNA"/>
</dbReference>
<keyword evidence="12" id="KW-0325">Glycoprotein</keyword>
<dbReference type="GO" id="GO:0042973">
    <property type="term" value="F:glucan endo-1,3-beta-D-glucosidase activity"/>
    <property type="evidence" value="ECO:0007669"/>
    <property type="project" value="UniProtKB-EC"/>
</dbReference>
<keyword evidence="7 16" id="KW-0732">Signal</keyword>
<evidence type="ECO:0000256" key="12">
    <source>
        <dbReference type="ARBA" id="ARBA00023180"/>
    </source>
</evidence>
<dbReference type="Gene3D" id="1.20.58.1040">
    <property type="match status" value="1"/>
</dbReference>
<dbReference type="Gene3D" id="3.20.20.80">
    <property type="entry name" value="Glycosidases"/>
    <property type="match status" value="1"/>
</dbReference>
<evidence type="ECO:0000256" key="9">
    <source>
        <dbReference type="ARBA" id="ARBA00022821"/>
    </source>
</evidence>
<sequence length="487" mass="52608">MATPNFFPSLFLPLIFSLYYFPIASFSDPGLIGVNYGRVADNLPQPDQVVQLLKSQGLTRVKIYDTDPTVLTALSGSGISVTVALPNDLLPSAAASQSFTDKWVQSNIAAYTPATKIEAIAVGNEVFADPNNPIQCLVPAMNNVYSSLVKFNLDKSIKISSPVPLSVLAVSYPSSAGSFRPELIEPVIKPMLNFLKRTGSYLMVNVYPFLAYEGNTAQISLEYALFRDKQGVVDSGNGLRYYSLFDVQIDAVFAAMNALHYDDVKKVITETGWPSIGDENEAGASVANAASYNGNLVRRVLSGGGSPLRPNEPLNVFLFALFNEYQKPGPTSERNYGLFYPNQDKVYNIPLTLEDLNNGKSMPVNRTKTKVPDDGGDVSTAAAGQTWCVANGKVGAEKLQAALDYACNVGGVDCRPIQEGATCYNPAKLEAHASYAFNSYYQMMARGSGTCNFGGAAYVVTQPPSAYSSLFNLQAMKFGNCELPTRN</sequence>
<dbReference type="Pfam" id="PF07983">
    <property type="entry name" value="X8"/>
    <property type="match status" value="1"/>
</dbReference>
<evidence type="ECO:0000256" key="1">
    <source>
        <dbReference type="ARBA" id="ARBA00000382"/>
    </source>
</evidence>
<dbReference type="FunFam" id="1.20.58.1040:FF:000001">
    <property type="entry name" value="Glucan endo-1,3-beta-glucosidase 4"/>
    <property type="match status" value="1"/>
</dbReference>
<dbReference type="InterPro" id="IPR012946">
    <property type="entry name" value="X8"/>
</dbReference>
<evidence type="ECO:0000256" key="8">
    <source>
        <dbReference type="ARBA" id="ARBA00022801"/>
    </source>
</evidence>
<evidence type="ECO:0000256" key="3">
    <source>
        <dbReference type="ARBA" id="ARBA00008773"/>
    </source>
</evidence>
<dbReference type="Pfam" id="PF00332">
    <property type="entry name" value="Glyco_hydro_17"/>
    <property type="match status" value="1"/>
</dbReference>
<evidence type="ECO:0000313" key="19">
    <source>
        <dbReference type="Proteomes" id="UP000585474"/>
    </source>
</evidence>
<feature type="signal peptide" evidence="16">
    <location>
        <begin position="1"/>
        <end position="26"/>
    </location>
</feature>